<comment type="caution">
    <text evidence="4">The sequence shown here is derived from an EMBL/GenBank/DDBJ whole genome shotgun (WGS) entry which is preliminary data.</text>
</comment>
<dbReference type="Pfam" id="PF00156">
    <property type="entry name" value="Pribosyltran"/>
    <property type="match status" value="1"/>
</dbReference>
<dbReference type="EMBL" id="RCOS01000175">
    <property type="protein sequence ID" value="RSN71436.1"/>
    <property type="molecule type" value="Genomic_DNA"/>
</dbReference>
<dbReference type="SUPFAM" id="SSF53271">
    <property type="entry name" value="PRTase-like"/>
    <property type="match status" value="1"/>
</dbReference>
<keyword evidence="6" id="KW-1185">Reference proteome</keyword>
<sequence length="189" mass="21641">MKFLPITPERAVELSFKLAKLIKDSGYKFDVIVSIHRGGMVISRLLSDYLDVRDIRAIRVEHYSAVEKGAGARVVEPISRKFNGEKVLLVDDVADTGESLKVAKDYLLSMGASEVRIATLHYKPWSSVKPEYFVEQTDRWVVYFWERAETAKYLRDKLKKDGICEAEINRILEEEAGIPDYIIDWVARG</sequence>
<dbReference type="PANTHER" id="PTHR43363:SF2">
    <property type="entry name" value="PHOSPHORIBOSYLTRANSFERASE"/>
    <property type="match status" value="1"/>
</dbReference>
<reference evidence="5 7" key="2">
    <citation type="journal article" date="2019" name="Nat. Microbiol.">
        <title>Wide diversity of methane and short-chain alkane metabolisms in uncultured archaea.</title>
        <authorList>
            <person name="Borrel G."/>
            <person name="Adam P.S."/>
            <person name="McKay L.J."/>
            <person name="Chen L.X."/>
            <person name="Sierra-Garcia I.N."/>
            <person name="Sieber C.M."/>
            <person name="Letourneur Q."/>
            <person name="Ghozlane A."/>
            <person name="Andersen G.L."/>
            <person name="Li W.J."/>
            <person name="Hallam S.J."/>
            <person name="Muyzer G."/>
            <person name="de Oliveira V.M."/>
            <person name="Inskeep W.P."/>
            <person name="Banfield J.F."/>
            <person name="Gribaldo S."/>
        </authorList>
    </citation>
    <scope>NUCLEOTIDE SEQUENCE [LARGE SCALE GENOMIC DNA]</scope>
    <source>
        <strain evidence="5">NM4</strain>
    </source>
</reference>
<evidence type="ECO:0000313" key="7">
    <source>
        <dbReference type="Proteomes" id="UP000316217"/>
    </source>
</evidence>
<dbReference type="CDD" id="cd06223">
    <property type="entry name" value="PRTases_typeI"/>
    <property type="match status" value="1"/>
</dbReference>
<dbReference type="EMBL" id="RXII01000093">
    <property type="protein sequence ID" value="RZN60188.1"/>
    <property type="molecule type" value="Genomic_DNA"/>
</dbReference>
<protein>
    <submittedName>
        <fullName evidence="4">Phosphoribosyltransferase</fullName>
    </submittedName>
</protein>
<proteinExistence type="predicted"/>
<keyword evidence="2 4" id="KW-0808">Transferase</keyword>
<evidence type="ECO:0000256" key="1">
    <source>
        <dbReference type="ARBA" id="ARBA00022676"/>
    </source>
</evidence>
<organism evidence="4 6">
    <name type="scientific">Candidatus Methanodesulfokora washburnensis</name>
    <dbReference type="NCBI Taxonomy" id="2478471"/>
    <lineage>
        <taxon>Archaea</taxon>
        <taxon>Thermoproteota</taxon>
        <taxon>Candidatus Korarchaeia</taxon>
        <taxon>Candidatus Korarchaeia incertae sedis</taxon>
        <taxon>Candidatus Methanodesulfokora</taxon>
    </lineage>
</organism>
<gene>
    <name evidence="4" type="ORF">D6D85_16080</name>
    <name evidence="5" type="ORF">EF810_06080</name>
</gene>
<dbReference type="Proteomes" id="UP000316217">
    <property type="component" value="Unassembled WGS sequence"/>
</dbReference>
<dbReference type="GO" id="GO:0016757">
    <property type="term" value="F:glycosyltransferase activity"/>
    <property type="evidence" value="ECO:0007669"/>
    <property type="project" value="UniProtKB-KW"/>
</dbReference>
<evidence type="ECO:0000259" key="3">
    <source>
        <dbReference type="Pfam" id="PF00156"/>
    </source>
</evidence>
<dbReference type="AlphaFoldDB" id="A0A3R9PBG0"/>
<dbReference type="Gene3D" id="3.40.50.2020">
    <property type="match status" value="1"/>
</dbReference>
<keyword evidence="1 4" id="KW-0328">Glycosyltransferase</keyword>
<dbReference type="RefSeq" id="WP_125672973.1">
    <property type="nucleotide sequence ID" value="NZ_RCOS01000175.1"/>
</dbReference>
<dbReference type="InterPro" id="IPR000836">
    <property type="entry name" value="PRTase_dom"/>
</dbReference>
<evidence type="ECO:0000313" key="4">
    <source>
        <dbReference type="EMBL" id="RSN71436.1"/>
    </source>
</evidence>
<dbReference type="PANTHER" id="PTHR43363">
    <property type="entry name" value="HYPOXANTHINE PHOSPHORIBOSYLTRANSFERASE"/>
    <property type="match status" value="1"/>
</dbReference>
<dbReference type="Proteomes" id="UP000277582">
    <property type="component" value="Unassembled WGS sequence"/>
</dbReference>
<accession>A0A3R9PBG0</accession>
<evidence type="ECO:0000313" key="6">
    <source>
        <dbReference type="Proteomes" id="UP000277582"/>
    </source>
</evidence>
<dbReference type="OrthoDB" id="4952at2157"/>
<evidence type="ECO:0000256" key="2">
    <source>
        <dbReference type="ARBA" id="ARBA00022679"/>
    </source>
</evidence>
<feature type="domain" description="Phosphoribosyltransferase" evidence="3">
    <location>
        <begin position="14"/>
        <end position="134"/>
    </location>
</feature>
<reference evidence="4 6" key="1">
    <citation type="submission" date="2018-10" db="EMBL/GenBank/DDBJ databases">
        <title>Co-occurring genomic capacity for anaerobic methane metabolism and dissimilatory sulfite reduction discovered in the Korarchaeota.</title>
        <authorList>
            <person name="Mckay L.J."/>
            <person name="Dlakic M."/>
            <person name="Fields M.W."/>
            <person name="Delmont T.O."/>
            <person name="Eren A.M."/>
            <person name="Jay Z.J."/>
            <person name="Klingelsmith K.B."/>
            <person name="Rusch D.B."/>
            <person name="Inskeep W.P."/>
        </authorList>
    </citation>
    <scope>NUCLEOTIDE SEQUENCE [LARGE SCALE GENOMIC DNA]</scope>
    <source>
        <strain evidence="4 6">MDKW</strain>
    </source>
</reference>
<name>A0A3R9PBG0_9CREN</name>
<evidence type="ECO:0000313" key="5">
    <source>
        <dbReference type="EMBL" id="RZN60188.1"/>
    </source>
</evidence>
<dbReference type="InterPro" id="IPR029057">
    <property type="entry name" value="PRTase-like"/>
</dbReference>